<accession>A0A381W4Z5</accession>
<feature type="transmembrane region" description="Helical" evidence="2">
    <location>
        <begin position="268"/>
        <end position="286"/>
    </location>
</feature>
<dbReference type="EMBL" id="UINC01010717">
    <property type="protein sequence ID" value="SVA47574.1"/>
    <property type="molecule type" value="Genomic_DNA"/>
</dbReference>
<protein>
    <submittedName>
        <fullName evidence="3">Uncharacterized protein</fullName>
    </submittedName>
</protein>
<feature type="transmembrane region" description="Helical" evidence="2">
    <location>
        <begin position="124"/>
        <end position="148"/>
    </location>
</feature>
<feature type="transmembrane region" description="Helical" evidence="2">
    <location>
        <begin position="292"/>
        <end position="313"/>
    </location>
</feature>
<feature type="transmembrane region" description="Helical" evidence="2">
    <location>
        <begin position="334"/>
        <end position="364"/>
    </location>
</feature>
<evidence type="ECO:0000256" key="1">
    <source>
        <dbReference type="SAM" id="MobiDB-lite"/>
    </source>
</evidence>
<evidence type="ECO:0000313" key="3">
    <source>
        <dbReference type="EMBL" id="SVA47574.1"/>
    </source>
</evidence>
<keyword evidence="2" id="KW-1133">Transmembrane helix</keyword>
<evidence type="ECO:0000256" key="2">
    <source>
        <dbReference type="SAM" id="Phobius"/>
    </source>
</evidence>
<feature type="transmembrane region" description="Helical" evidence="2">
    <location>
        <begin position="35"/>
        <end position="57"/>
    </location>
</feature>
<name>A0A381W4Z5_9ZZZZ</name>
<feature type="transmembrane region" description="Helical" evidence="2">
    <location>
        <begin position="417"/>
        <end position="440"/>
    </location>
</feature>
<sequence>VAAKPKPASGRFAFLRYMEINPVLIKDLRQAANSWTVIGAVMLMMVVFYLFAVGFLLNGEFSDRSRNYMGPVLYGSVCIIMMITTFCFIPIYVGIRTMLERTSINADLLYITIMSPDRIIRGKFISGVYLVLLFYSAAVPFMVFSYLLRGIDLPTIGLSIGLFFLVNIMLIQGAITLATAPLTIVFKILVALFLGVPAIIAAISFCFTGVVGYEMTRMMGSLDFWKEFMPIVGMFIMDCALFTGLMYQAAVAFVTPTSANRSLPFRRYFTLMWLLLGIQFAIWGWVISEDEVILVFFFGTAALVFLGMFIGIGGRDDLSTRIRKQIPESIASRLFAFCFYNGTFSCLLWLMGIWAGSVFIFGIYNYFWSLYQTRSFFSGDLGLIYLGTSLFILYALAYALFSIWLQRKWLPRTTPKLASLFFVLLVLIPYVLVLILSLLFTQDMIDDDIPLPGVMLHLFVVFDHYPRYEEHLYYHLAAVLVMIGFGLLLNLKWIQSQISQFTPFAKPTTTMPPPSLPKPNAGESPPVVD</sequence>
<organism evidence="3">
    <name type="scientific">marine metagenome</name>
    <dbReference type="NCBI Taxonomy" id="408172"/>
    <lineage>
        <taxon>unclassified sequences</taxon>
        <taxon>metagenomes</taxon>
        <taxon>ecological metagenomes</taxon>
    </lineage>
</organism>
<feature type="transmembrane region" description="Helical" evidence="2">
    <location>
        <begin position="231"/>
        <end position="256"/>
    </location>
</feature>
<feature type="transmembrane region" description="Helical" evidence="2">
    <location>
        <begin position="384"/>
        <end position="405"/>
    </location>
</feature>
<feature type="non-terminal residue" evidence="3">
    <location>
        <position position="1"/>
    </location>
</feature>
<proteinExistence type="predicted"/>
<gene>
    <name evidence="3" type="ORF">METZ01_LOCUS100428</name>
</gene>
<dbReference type="AlphaFoldDB" id="A0A381W4Z5"/>
<feature type="transmembrane region" description="Helical" evidence="2">
    <location>
        <begin position="72"/>
        <end position="95"/>
    </location>
</feature>
<feature type="region of interest" description="Disordered" evidence="1">
    <location>
        <begin position="509"/>
        <end position="529"/>
    </location>
</feature>
<feature type="transmembrane region" description="Helical" evidence="2">
    <location>
        <begin position="472"/>
        <end position="491"/>
    </location>
</feature>
<keyword evidence="2" id="KW-0472">Membrane</keyword>
<keyword evidence="2" id="KW-0812">Transmembrane</keyword>
<reference evidence="3" key="1">
    <citation type="submission" date="2018-05" db="EMBL/GenBank/DDBJ databases">
        <authorList>
            <person name="Lanie J.A."/>
            <person name="Ng W.-L."/>
            <person name="Kazmierczak K.M."/>
            <person name="Andrzejewski T.M."/>
            <person name="Davidsen T.M."/>
            <person name="Wayne K.J."/>
            <person name="Tettelin H."/>
            <person name="Glass J.I."/>
            <person name="Rusch D."/>
            <person name="Podicherti R."/>
            <person name="Tsui H.-C.T."/>
            <person name="Winkler M.E."/>
        </authorList>
    </citation>
    <scope>NUCLEOTIDE SEQUENCE</scope>
</reference>
<feature type="transmembrane region" description="Helical" evidence="2">
    <location>
        <begin position="160"/>
        <end position="182"/>
    </location>
</feature>
<feature type="transmembrane region" description="Helical" evidence="2">
    <location>
        <begin position="189"/>
        <end position="211"/>
    </location>
</feature>